<organism evidence="1 2">
    <name type="scientific">Candidatus Iainarchaeum sp</name>
    <dbReference type="NCBI Taxonomy" id="3101447"/>
    <lineage>
        <taxon>Archaea</taxon>
        <taxon>Candidatus Iainarchaeota</taxon>
        <taxon>Candidatus Iainarchaeia</taxon>
        <taxon>Candidatus Iainarchaeales</taxon>
        <taxon>Candidatus Iainarchaeaceae</taxon>
        <taxon>Candidatus Iainarchaeum</taxon>
    </lineage>
</organism>
<reference evidence="1" key="1">
    <citation type="journal article" date="2021" name="ISME J.">
        <title>Mercury methylation by metabolically versatile and cosmopolitan marine bacteria.</title>
        <authorList>
            <person name="Lin H."/>
            <person name="Ascher D.B."/>
            <person name="Myung Y."/>
            <person name="Lamborg C.H."/>
            <person name="Hallam S.J."/>
            <person name="Gionfriddo C.M."/>
            <person name="Holt K.E."/>
            <person name="Moreau J.W."/>
        </authorList>
    </citation>
    <scope>NUCLEOTIDE SEQUENCE</scope>
    <source>
        <strain evidence="1">SI075_bin30</strain>
    </source>
</reference>
<dbReference type="PANTHER" id="PTHR35866">
    <property type="entry name" value="PUTATIVE-RELATED"/>
    <property type="match status" value="1"/>
</dbReference>
<sequence>MTKLTKREESDICLSCGECCKRYYITLLKSEVGPIAKDLKISQKKFLADYCELQVKLFPKSTKGILTFPTIFFPKRIGDLIKKNLKYSPEGFFVLPQIVLKRKDGICPFLPENLACEIYKSRPEPCKLFPFIAVPGYRENYPFCPLFRKTCKDYSKKSRAYFKKVKKYFNSIEEKGFEKFWRNPPKNGKIFLNETLLGKINLSELEQMMINRKVK</sequence>
<dbReference type="EMBL" id="JABJNZ010000007">
    <property type="protein sequence ID" value="MBT4869976.1"/>
    <property type="molecule type" value="Genomic_DNA"/>
</dbReference>
<comment type="caution">
    <text evidence="1">The sequence shown here is derived from an EMBL/GenBank/DDBJ whole genome shotgun (WGS) entry which is preliminary data.</text>
</comment>
<dbReference type="Pfam" id="PF03692">
    <property type="entry name" value="CxxCxxCC"/>
    <property type="match status" value="1"/>
</dbReference>
<dbReference type="InterPro" id="IPR005358">
    <property type="entry name" value="Puta_zinc/iron-chelating_dom"/>
</dbReference>
<evidence type="ECO:0000313" key="2">
    <source>
        <dbReference type="Proteomes" id="UP000722459"/>
    </source>
</evidence>
<gene>
    <name evidence="1" type="ORF">HON47_00180</name>
</gene>
<proteinExistence type="predicted"/>
<dbReference type="PANTHER" id="PTHR35866:SF1">
    <property type="entry name" value="YKGJ FAMILY CYSTEINE CLUSTER PROTEIN"/>
    <property type="match status" value="1"/>
</dbReference>
<protein>
    <submittedName>
        <fullName evidence="1">YkgJ family cysteine cluster protein</fullName>
    </submittedName>
</protein>
<name>A0A8T5GEL2_9ARCH</name>
<dbReference type="AlphaFoldDB" id="A0A8T5GEL2"/>
<accession>A0A8T5GEL2</accession>
<evidence type="ECO:0000313" key="1">
    <source>
        <dbReference type="EMBL" id="MBT4869976.1"/>
    </source>
</evidence>
<dbReference type="Proteomes" id="UP000722459">
    <property type="component" value="Unassembled WGS sequence"/>
</dbReference>